<protein>
    <submittedName>
        <fullName evidence="2">General stress protein</fullName>
    </submittedName>
</protein>
<dbReference type="EMBL" id="CP017150">
    <property type="protein sequence ID" value="AOP52231.1"/>
    <property type="molecule type" value="Genomic_DNA"/>
</dbReference>
<evidence type="ECO:0000256" key="1">
    <source>
        <dbReference type="SAM" id="MobiDB-lite"/>
    </source>
</evidence>
<proteinExistence type="predicted"/>
<evidence type="ECO:0000313" key="2">
    <source>
        <dbReference type="EMBL" id="AOP52231.1"/>
    </source>
</evidence>
<organism evidence="2 3">
    <name type="scientific">Brevibacterium aurantiacum</name>
    <dbReference type="NCBI Taxonomy" id="273384"/>
    <lineage>
        <taxon>Bacteria</taxon>
        <taxon>Bacillati</taxon>
        <taxon>Actinomycetota</taxon>
        <taxon>Actinomycetes</taxon>
        <taxon>Micrococcales</taxon>
        <taxon>Brevibacteriaceae</taxon>
        <taxon>Brevibacterium</taxon>
    </lineage>
</organism>
<sequence length="77" mass="8439">MSTEKKLRDIAAKLDEATEKLGGTSDLDDGAQVGYTEEDVEDRAQEAADGEGVTLYRSPDGSHTAIDQRQRIERGDR</sequence>
<dbReference type="KEGG" id="blin:BLSMQ_0517"/>
<accession>A0A1D7VZM1</accession>
<dbReference type="Proteomes" id="UP000094793">
    <property type="component" value="Chromosome"/>
</dbReference>
<feature type="compositionally biased region" description="Basic and acidic residues" evidence="1">
    <location>
        <begin position="66"/>
        <end position="77"/>
    </location>
</feature>
<dbReference type="AlphaFoldDB" id="A0A1D7VZM1"/>
<name>A0A1D7VZM1_BREAU</name>
<feature type="region of interest" description="Disordered" evidence="1">
    <location>
        <begin position="39"/>
        <end position="77"/>
    </location>
</feature>
<gene>
    <name evidence="2" type="ORF">BLSMQ_0517</name>
</gene>
<reference evidence="3" key="1">
    <citation type="submission" date="2016-09" db="EMBL/GenBank/DDBJ databases">
        <title>Complete Genome Sequence of Brevibacterium linens SMQ-1335.</title>
        <authorList>
            <person name="de Melo A.G."/>
            <person name="Labrie S.J."/>
            <person name="Dumaresq J."/>
            <person name="Roberts R.J."/>
            <person name="Tremblay D.M."/>
            <person name="Moineau S."/>
        </authorList>
    </citation>
    <scope>NUCLEOTIDE SEQUENCE [LARGE SCALE GENOMIC DNA]</scope>
    <source>
        <strain evidence="3">SMQ-1335</strain>
    </source>
</reference>
<dbReference type="RefSeq" id="WP_069599403.1">
    <property type="nucleotide sequence ID" value="NZ_CP017150.1"/>
</dbReference>
<evidence type="ECO:0000313" key="3">
    <source>
        <dbReference type="Proteomes" id="UP000094793"/>
    </source>
</evidence>